<feature type="region of interest" description="Disordered" evidence="2">
    <location>
        <begin position="215"/>
        <end position="267"/>
    </location>
</feature>
<evidence type="ECO:0000313" key="4">
    <source>
        <dbReference type="EMBL" id="KAK1616943.1"/>
    </source>
</evidence>
<evidence type="ECO:0000259" key="3">
    <source>
        <dbReference type="PROSITE" id="PS50994"/>
    </source>
</evidence>
<dbReference type="InterPro" id="IPR054722">
    <property type="entry name" value="PolX-like_BBD"/>
</dbReference>
<dbReference type="SUPFAM" id="SSF56219">
    <property type="entry name" value="DNase I-like"/>
    <property type="match status" value="1"/>
</dbReference>
<feature type="compositionally biased region" description="Low complexity" evidence="2">
    <location>
        <begin position="615"/>
        <end position="636"/>
    </location>
</feature>
<keyword evidence="1" id="KW-0378">Hydrolase</keyword>
<dbReference type="InterPro" id="IPR043502">
    <property type="entry name" value="DNA/RNA_pol_sf"/>
</dbReference>
<feature type="compositionally biased region" description="Polar residues" evidence="2">
    <location>
        <begin position="235"/>
        <end position="255"/>
    </location>
</feature>
<dbReference type="PANTHER" id="PTHR11439:SF524">
    <property type="entry name" value="RNA-DIRECTED DNA POLYMERASE, PROTEIN KINASE RLK-PELLE-DLSV FAMILY"/>
    <property type="match status" value="1"/>
</dbReference>
<dbReference type="Pfam" id="PF22936">
    <property type="entry name" value="Pol_BBD"/>
    <property type="match status" value="1"/>
</dbReference>
<feature type="region of interest" description="Disordered" evidence="2">
    <location>
        <begin position="589"/>
        <end position="608"/>
    </location>
</feature>
<dbReference type="Gene3D" id="3.30.420.10">
    <property type="entry name" value="Ribonuclease H-like superfamily/Ribonuclease H"/>
    <property type="match status" value="1"/>
</dbReference>
<dbReference type="InterPro" id="IPR036397">
    <property type="entry name" value="RNaseH_sf"/>
</dbReference>
<proteinExistence type="predicted"/>
<dbReference type="PANTHER" id="PTHR11439">
    <property type="entry name" value="GAG-POL-RELATED RETROTRANSPOSON"/>
    <property type="match status" value="1"/>
</dbReference>
<dbReference type="GO" id="GO:0015074">
    <property type="term" value="P:DNA integration"/>
    <property type="evidence" value="ECO:0007669"/>
    <property type="project" value="InterPro"/>
</dbReference>
<dbReference type="Pfam" id="PF07727">
    <property type="entry name" value="RVT_2"/>
    <property type="match status" value="3"/>
</dbReference>
<sequence>MSDYFDTSSDSDDGSVENFGISVATQPLPTPQLQALRIRDHVLVTLDYEKDNYGLWSRQFLTALSKFGLRDHIDGSPAQGTSDWVLNDFAIVSWYDGTVTPSTLAIVETRGVTAHSLWRSLRAIFRDNRDTCATFLRDEFHGFNQGDLSVVDYTSKMKHMADTLGDLGSRVKDRELVHNVLRGLDQRLQHAVPHMTRGRLPTFIKLRSFLLLEEQRAPSSSGSSGSGKKKRKKNPSTATTTPNGGALPSVTNQGGYRSPALRQPTPAAPAVAGTFQAWAAPGILGPRPAAPAAPHALTVNSAPAGPATSAPQWDQSALIAALNQLSFQQSSGNGGEWVFDSGASAHMGSGFGITSFPLSHNSPSQIVVGDGSTLPITGIGSLVFPTSHRSLSLHNILISPALIKNLFSRPIKAFQTDNGREFDNTANRTLFTSHGTILRLTCPYTSQQNGKAERILRTINDGIRTLLIHASMPPKWWAEALATSTYLLNRRPCKPNLLTTPYELLHGAAPDYRLLRVFGCLCYPNLTATTPHKLAPRSLPCVFLGYPDGRKGYRCYDPVSRRIIFSRHVTFVEQVFPFRSLHIDTPPAPAATDLDMDPPPDPVYVDHAAPPACPAARPCSPPAATAPSMGRGPSSDAPREEPPPPIAAPSSSSAPPPRHHMSTRASHGIVKPNPRYAHLATTPISPLPSSIREAMHDPNWRNAMQEEFDALSWNQTWTLVPRPPRTNVVTGKWVFRHKTREDGSLKRYKARWVVRGFAQRPGIDFGKTFSPVVKPATIRAVLTMACSRNWPVHQLDVKNAFLNGVLDEQQAPRAWFKRFATFAITIGFTASRSDASLFILRRGSEAAYLLLYVDDIVLTASSSTQLHALITKLKLEFAMKDMGPLHYFLGIRVRRTSRGFFLSQEQYAEEILQRAGMVKCKTASTPVDTLPKVAADAADPVADPSEYRSLAGALQYLTMTRPDLAYAVQQVCLHMHDPRDGHLAIIKRILRYVRGTTTSGLLLPASSSLDIVAYSDADWAGCPDTRRSTSGYCVYLGGALVSWSSKRQATVSRSSAEAEYRAVANAVADCVWLRQLLDELGSSLLKATVVFCDNISAVYMSTNPVHHRRTKHIELDIHFVREKAEALSTATSLLNRRPCRSTAPRTPHELLPGAAPDYSLLRVFGCLCYPNTAATSQHKLDRRSVACVFLGYSPDHRGYRCFDPTTRRVLTSRHVHFVEHEYPFAARTSSTTPPPSPTDAEHFGGLTSSHLPELASFKLDHRLCIYWLRVEPPLCALHQFKLYRRACNTVVINLFGSCASTSGARMVKRAQDGIFKPNPRYANLVSTTPSTDISPVPRSVRSAVKDPNWLAAMKEEFAALISNRTWELVPRPPRANLITGKWIFRHKSRADGSLKRYKARWVVRGFNQRPGVDYGETFSPVVKPATIRTVLTLAASRHWSVHQLDVKNTFLHGTLDEEVYCLQPAGFVDDSKPDYVCRLSKSLYGLKQAPRAWFMRFAGFLTTIGFTATRSDSSLFAYSRGADTAFLLLYVDDIVLTASSSTLLQRIVARLTGEFAMKDLGALHYFLGIRVTRTAAGFILSQSQYAEEILERAGMDNCAPSPTPVDTKAKLPSAEGAKVADPTSYRSIAGALQYLTIMRPELAYAVQQICLHMHDPRECHHALIKRALRYVRGSTDLGLWLSSSSTLSLRAYTDADWAGCPDTRRSTSGFCIYLGDSLVSWSSKRQAIVSRSSAEAEYRGVANAVAECIWLRQLLGELLCPVSNATLVYCDNVSAVYMSANPVHHRRTKHVELDIHFVRERVALGDIRVLHVPTRQQLADVMTKGLPTNVFQEFRSSLCVSTGDDCKKQIKFMTYNVWSREDVVLYTRMQAIGHLVREHSPDVIFFQFSKRPLKSYQRRILSAGPSRFYLAACFDPESTAMKPIHIATTQLEGPKPPASMHFINRYYQAEKLIANLSGEKNVVVGGGMSWDDKADLPFPLRAGWVDAACSLEQKSWTYDAFWNEKAVEINGCMNYGSMKKRSDR</sequence>
<dbReference type="InterPro" id="IPR036691">
    <property type="entry name" value="Endo/exonu/phosph_ase_sf"/>
</dbReference>
<protein>
    <recommendedName>
        <fullName evidence="3">Integrase catalytic domain-containing protein</fullName>
    </recommendedName>
</protein>
<evidence type="ECO:0000256" key="1">
    <source>
        <dbReference type="ARBA" id="ARBA00022750"/>
    </source>
</evidence>
<dbReference type="GO" id="GO:0004190">
    <property type="term" value="F:aspartic-type endopeptidase activity"/>
    <property type="evidence" value="ECO:0007669"/>
    <property type="project" value="UniProtKB-KW"/>
</dbReference>
<keyword evidence="1" id="KW-0064">Aspartyl protease</keyword>
<keyword evidence="5" id="KW-1185">Reference proteome</keyword>
<dbReference type="InterPro" id="IPR012337">
    <property type="entry name" value="RNaseH-like_sf"/>
</dbReference>
<dbReference type="Proteomes" id="UP001231189">
    <property type="component" value="Unassembled WGS sequence"/>
</dbReference>
<keyword evidence="1" id="KW-0645">Protease</keyword>
<dbReference type="Pfam" id="PF25597">
    <property type="entry name" value="SH3_retrovirus"/>
    <property type="match status" value="2"/>
</dbReference>
<dbReference type="EMBL" id="JAUUTY010000006">
    <property type="protein sequence ID" value="KAK1616943.1"/>
    <property type="molecule type" value="Genomic_DNA"/>
</dbReference>
<dbReference type="CDD" id="cd09272">
    <property type="entry name" value="RNase_HI_RT_Ty1"/>
    <property type="match status" value="2"/>
</dbReference>
<feature type="region of interest" description="Disordered" evidence="2">
    <location>
        <begin position="615"/>
        <end position="672"/>
    </location>
</feature>
<evidence type="ECO:0000313" key="5">
    <source>
        <dbReference type="Proteomes" id="UP001231189"/>
    </source>
</evidence>
<dbReference type="PROSITE" id="PS50994">
    <property type="entry name" value="INTEGRASE"/>
    <property type="match status" value="1"/>
</dbReference>
<gene>
    <name evidence="4" type="ORF">QYE76_022460</name>
</gene>
<comment type="caution">
    <text evidence="4">The sequence shown here is derived from an EMBL/GenBank/DDBJ whole genome shotgun (WGS) entry which is preliminary data.</text>
</comment>
<dbReference type="GO" id="GO:0003676">
    <property type="term" value="F:nucleic acid binding"/>
    <property type="evidence" value="ECO:0007669"/>
    <property type="project" value="InterPro"/>
</dbReference>
<name>A0AAD8R8G5_LOLMU</name>
<dbReference type="SUPFAM" id="SSF53098">
    <property type="entry name" value="Ribonuclease H-like"/>
    <property type="match status" value="1"/>
</dbReference>
<feature type="domain" description="Integrase catalytic" evidence="3">
    <location>
        <begin position="412"/>
        <end position="509"/>
    </location>
</feature>
<reference evidence="4" key="1">
    <citation type="submission" date="2023-07" db="EMBL/GenBank/DDBJ databases">
        <title>A chromosome-level genome assembly of Lolium multiflorum.</title>
        <authorList>
            <person name="Chen Y."/>
            <person name="Copetti D."/>
            <person name="Kolliker R."/>
            <person name="Studer B."/>
        </authorList>
    </citation>
    <scope>NUCLEOTIDE SEQUENCE</scope>
    <source>
        <strain evidence="4">02402/16</strain>
        <tissue evidence="4">Leaf</tissue>
    </source>
</reference>
<organism evidence="4 5">
    <name type="scientific">Lolium multiflorum</name>
    <name type="common">Italian ryegrass</name>
    <name type="synonym">Lolium perenne subsp. multiflorum</name>
    <dbReference type="NCBI Taxonomy" id="4521"/>
    <lineage>
        <taxon>Eukaryota</taxon>
        <taxon>Viridiplantae</taxon>
        <taxon>Streptophyta</taxon>
        <taxon>Embryophyta</taxon>
        <taxon>Tracheophyta</taxon>
        <taxon>Spermatophyta</taxon>
        <taxon>Magnoliopsida</taxon>
        <taxon>Liliopsida</taxon>
        <taxon>Poales</taxon>
        <taxon>Poaceae</taxon>
        <taxon>BOP clade</taxon>
        <taxon>Pooideae</taxon>
        <taxon>Poodae</taxon>
        <taxon>Poeae</taxon>
        <taxon>Poeae Chloroplast Group 2 (Poeae type)</taxon>
        <taxon>Loliodinae</taxon>
        <taxon>Loliinae</taxon>
        <taxon>Lolium</taxon>
    </lineage>
</organism>
<evidence type="ECO:0000256" key="2">
    <source>
        <dbReference type="SAM" id="MobiDB-lite"/>
    </source>
</evidence>
<dbReference type="SUPFAM" id="SSF56672">
    <property type="entry name" value="DNA/RNA polymerases"/>
    <property type="match status" value="2"/>
</dbReference>
<dbReference type="InterPro" id="IPR001584">
    <property type="entry name" value="Integrase_cat-core"/>
</dbReference>
<dbReference type="InterPro" id="IPR013103">
    <property type="entry name" value="RVT_2"/>
</dbReference>
<accession>A0AAD8R8G5</accession>
<dbReference type="Gene3D" id="3.60.10.10">
    <property type="entry name" value="Endonuclease/exonuclease/phosphatase"/>
    <property type="match status" value="1"/>
</dbReference>
<dbReference type="InterPro" id="IPR057670">
    <property type="entry name" value="SH3_retrovirus"/>
</dbReference>